<evidence type="ECO:0000313" key="2">
    <source>
        <dbReference type="Proteomes" id="UP000027665"/>
    </source>
</evidence>
<protein>
    <submittedName>
        <fullName evidence="1">Uncharacterized protein</fullName>
    </submittedName>
</protein>
<name>A0A073IRP6_9BACT</name>
<dbReference type="EMBL" id="JMKI01000031">
    <property type="protein sequence ID" value="KEJ92250.1"/>
    <property type="molecule type" value="Genomic_DNA"/>
</dbReference>
<proteinExistence type="predicted"/>
<accession>A0A073IRP6</accession>
<dbReference type="STRING" id="2754.EH55_04410"/>
<keyword evidence="2" id="KW-1185">Reference proteome</keyword>
<sequence length="72" mass="7605">MPPYPSSRAAFMKGAAACASPTETACTQRGRSPRSSEIFSAGMIPCRSSLPSLYFALRESCDSAKKASIESP</sequence>
<organism evidence="1 2">
    <name type="scientific">Synergistes jonesii</name>
    <dbReference type="NCBI Taxonomy" id="2754"/>
    <lineage>
        <taxon>Bacteria</taxon>
        <taxon>Thermotogati</taxon>
        <taxon>Synergistota</taxon>
        <taxon>Synergistia</taxon>
        <taxon>Synergistales</taxon>
        <taxon>Synergistaceae</taxon>
        <taxon>Synergistes</taxon>
    </lineage>
</organism>
<dbReference type="Proteomes" id="UP000027665">
    <property type="component" value="Unassembled WGS sequence"/>
</dbReference>
<dbReference type="AlphaFoldDB" id="A0A073IRP6"/>
<evidence type="ECO:0000313" key="1">
    <source>
        <dbReference type="EMBL" id="KEJ92250.1"/>
    </source>
</evidence>
<gene>
    <name evidence="1" type="ORF">EH55_04410</name>
</gene>
<reference evidence="1 2" key="1">
    <citation type="submission" date="2014-04" db="EMBL/GenBank/DDBJ databases">
        <title>Draft Genome Sequence of Synergistes jonesii.</title>
        <authorList>
            <person name="Coil D.A."/>
            <person name="Eisen J.A."/>
            <person name="Holland-Moritz H.E."/>
        </authorList>
    </citation>
    <scope>NUCLEOTIDE SEQUENCE [LARGE SCALE GENOMIC DNA]</scope>
    <source>
        <strain evidence="1 2">78-1</strain>
    </source>
</reference>
<comment type="caution">
    <text evidence="1">The sequence shown here is derived from an EMBL/GenBank/DDBJ whole genome shotgun (WGS) entry which is preliminary data.</text>
</comment>